<keyword evidence="2" id="KW-0472">Membrane</keyword>
<dbReference type="Proteomes" id="UP000198921">
    <property type="component" value="Unassembled WGS sequence"/>
</dbReference>
<keyword evidence="4" id="KW-1185">Reference proteome</keyword>
<dbReference type="EMBL" id="FNOT01000035">
    <property type="protein sequence ID" value="SDZ23459.1"/>
    <property type="molecule type" value="Genomic_DNA"/>
</dbReference>
<dbReference type="AlphaFoldDB" id="A0A1H3RET5"/>
<evidence type="ECO:0000313" key="3">
    <source>
        <dbReference type="EMBL" id="SDZ23459.1"/>
    </source>
</evidence>
<proteinExistence type="predicted"/>
<protein>
    <submittedName>
        <fullName evidence="3">Uncharacterized protein</fullName>
    </submittedName>
</protein>
<evidence type="ECO:0000313" key="4">
    <source>
        <dbReference type="Proteomes" id="UP000198921"/>
    </source>
</evidence>
<feature type="transmembrane region" description="Helical" evidence="2">
    <location>
        <begin position="29"/>
        <end position="51"/>
    </location>
</feature>
<gene>
    <name evidence="3" type="ORF">SAMN05660209_05127</name>
</gene>
<reference evidence="4" key="1">
    <citation type="submission" date="2016-10" db="EMBL/GenBank/DDBJ databases">
        <authorList>
            <person name="Varghese N."/>
            <person name="Submissions S."/>
        </authorList>
    </citation>
    <scope>NUCLEOTIDE SEQUENCE [LARGE SCALE GENOMIC DNA]</scope>
    <source>
        <strain evidence="4">DSM 45422</strain>
    </source>
</reference>
<name>A0A1H3RET5_9ACTN</name>
<evidence type="ECO:0000256" key="2">
    <source>
        <dbReference type="SAM" id="Phobius"/>
    </source>
</evidence>
<feature type="compositionally biased region" description="Basic residues" evidence="1">
    <location>
        <begin position="76"/>
        <end position="86"/>
    </location>
</feature>
<keyword evidence="2" id="KW-0812">Transmembrane</keyword>
<evidence type="ECO:0000256" key="1">
    <source>
        <dbReference type="SAM" id="MobiDB-lite"/>
    </source>
</evidence>
<keyword evidence="2" id="KW-1133">Transmembrane helix</keyword>
<dbReference type="STRING" id="1137993.SAMN05660209_05127"/>
<accession>A0A1H3RET5</accession>
<sequence length="86" mass="9855">MRRGGHGRQPFRDRNEIVDHIRRYAAGRLLIGLAQSGLAWAGYVGVAALAFRRDRRLPGPPRRPSRENDIRDSGPRHHAGRRPRDR</sequence>
<feature type="region of interest" description="Disordered" evidence="1">
    <location>
        <begin position="54"/>
        <end position="86"/>
    </location>
</feature>
<organism evidence="3 4">
    <name type="scientific">Geodermatophilus africanus</name>
    <dbReference type="NCBI Taxonomy" id="1137993"/>
    <lineage>
        <taxon>Bacteria</taxon>
        <taxon>Bacillati</taxon>
        <taxon>Actinomycetota</taxon>
        <taxon>Actinomycetes</taxon>
        <taxon>Geodermatophilales</taxon>
        <taxon>Geodermatophilaceae</taxon>
        <taxon>Geodermatophilus</taxon>
    </lineage>
</organism>
<feature type="compositionally biased region" description="Basic and acidic residues" evidence="1">
    <location>
        <begin position="64"/>
        <end position="75"/>
    </location>
</feature>